<dbReference type="EMBL" id="BAAAQN010000006">
    <property type="protein sequence ID" value="GAA2018654.1"/>
    <property type="molecule type" value="Genomic_DNA"/>
</dbReference>
<accession>A0ABP5F979</accession>
<name>A0ABP5F979_9ACTN</name>
<feature type="compositionally biased region" description="Polar residues" evidence="1">
    <location>
        <begin position="10"/>
        <end position="22"/>
    </location>
</feature>
<sequence>MLLAGAGCSSKGTPDTPGSTSAQTITLDAAKQRVQTYVDQIAAIFPVKPQLVPNGALTSAECQDPDDGGPKGRYDASIDYFLRGVPAAENPAMFAALRSYASQNGYKSIEDNATILTYQNPKDGFRVGMEQSVLGGQGLSLTVSAPCVWPNGTPSA</sequence>
<evidence type="ECO:0008006" key="4">
    <source>
        <dbReference type="Google" id="ProtNLM"/>
    </source>
</evidence>
<keyword evidence="3" id="KW-1185">Reference proteome</keyword>
<protein>
    <recommendedName>
        <fullName evidence="4">LppA-like lipoprotein</fullName>
    </recommendedName>
</protein>
<gene>
    <name evidence="2" type="ORF">GCM10009839_13560</name>
</gene>
<evidence type="ECO:0000313" key="2">
    <source>
        <dbReference type="EMBL" id="GAA2018654.1"/>
    </source>
</evidence>
<dbReference type="RefSeq" id="WP_344664634.1">
    <property type="nucleotide sequence ID" value="NZ_BAAAQN010000006.1"/>
</dbReference>
<evidence type="ECO:0000313" key="3">
    <source>
        <dbReference type="Proteomes" id="UP001500751"/>
    </source>
</evidence>
<proteinExistence type="predicted"/>
<dbReference type="Proteomes" id="UP001500751">
    <property type="component" value="Unassembled WGS sequence"/>
</dbReference>
<comment type="caution">
    <text evidence="2">The sequence shown here is derived from an EMBL/GenBank/DDBJ whole genome shotgun (WGS) entry which is preliminary data.</text>
</comment>
<organism evidence="2 3">
    <name type="scientific">Catenulispora yoronensis</name>
    <dbReference type="NCBI Taxonomy" id="450799"/>
    <lineage>
        <taxon>Bacteria</taxon>
        <taxon>Bacillati</taxon>
        <taxon>Actinomycetota</taxon>
        <taxon>Actinomycetes</taxon>
        <taxon>Catenulisporales</taxon>
        <taxon>Catenulisporaceae</taxon>
        <taxon>Catenulispora</taxon>
    </lineage>
</organism>
<reference evidence="3" key="1">
    <citation type="journal article" date="2019" name="Int. J. Syst. Evol. Microbiol.">
        <title>The Global Catalogue of Microorganisms (GCM) 10K type strain sequencing project: providing services to taxonomists for standard genome sequencing and annotation.</title>
        <authorList>
            <consortium name="The Broad Institute Genomics Platform"/>
            <consortium name="The Broad Institute Genome Sequencing Center for Infectious Disease"/>
            <person name="Wu L."/>
            <person name="Ma J."/>
        </authorList>
    </citation>
    <scope>NUCLEOTIDE SEQUENCE [LARGE SCALE GENOMIC DNA]</scope>
    <source>
        <strain evidence="3">JCM 16014</strain>
    </source>
</reference>
<feature type="region of interest" description="Disordered" evidence="1">
    <location>
        <begin position="1"/>
        <end position="22"/>
    </location>
</feature>
<evidence type="ECO:0000256" key="1">
    <source>
        <dbReference type="SAM" id="MobiDB-lite"/>
    </source>
</evidence>